<protein>
    <submittedName>
        <fullName evidence="4">DNase I-like protein</fullName>
    </submittedName>
</protein>
<reference evidence="4 5" key="1">
    <citation type="submission" date="2016-05" db="EMBL/GenBank/DDBJ databases">
        <title>Genome sequencing reveals origins of a unique bacterial endosymbiosis in the earliest lineages of terrestrial Fungi.</title>
        <authorList>
            <consortium name="DOE Joint Genome Institute"/>
            <person name="Uehling J."/>
            <person name="Gryganskyi A."/>
            <person name="Hameed K."/>
            <person name="Tschaplinski T."/>
            <person name="Misztal P."/>
            <person name="Wu S."/>
            <person name="Desiro A."/>
            <person name="Vande Pol N."/>
            <person name="Du Z.-Y."/>
            <person name="Zienkiewicz A."/>
            <person name="Zienkiewicz K."/>
            <person name="Morin E."/>
            <person name="Tisserant E."/>
            <person name="Splivallo R."/>
            <person name="Hainaut M."/>
            <person name="Henrissat B."/>
            <person name="Ohm R."/>
            <person name="Kuo A."/>
            <person name="Yan J."/>
            <person name="Lipzen A."/>
            <person name="Nolan M."/>
            <person name="Labutti K."/>
            <person name="Barry K."/>
            <person name="Goldstein A."/>
            <person name="Labbe J."/>
            <person name="Schadt C."/>
            <person name="Tuskan G."/>
            <person name="Grigoriev I."/>
            <person name="Martin F."/>
            <person name="Vilgalys R."/>
            <person name="Bonito G."/>
        </authorList>
    </citation>
    <scope>NUCLEOTIDE SEQUENCE [LARGE SCALE GENOMIC DNA]</scope>
    <source>
        <strain evidence="4 5">AG-77</strain>
    </source>
</reference>
<keyword evidence="5" id="KW-1185">Reference proteome</keyword>
<feature type="signal peptide" evidence="2">
    <location>
        <begin position="1"/>
        <end position="23"/>
    </location>
</feature>
<evidence type="ECO:0000259" key="3">
    <source>
        <dbReference type="SMART" id="SM00128"/>
    </source>
</evidence>
<feature type="region of interest" description="Disordered" evidence="1">
    <location>
        <begin position="1"/>
        <end position="113"/>
    </location>
</feature>
<gene>
    <name evidence="4" type="ORF">K457DRAFT_402152</name>
</gene>
<feature type="chain" id="PRO_5008276531" evidence="2">
    <location>
        <begin position="24"/>
        <end position="809"/>
    </location>
</feature>
<feature type="compositionally biased region" description="Low complexity" evidence="1">
    <location>
        <begin position="389"/>
        <end position="399"/>
    </location>
</feature>
<dbReference type="STRING" id="1314771.A0A197K314"/>
<dbReference type="Gene3D" id="3.60.10.10">
    <property type="entry name" value="Endonuclease/exonuclease/phosphatase"/>
    <property type="match status" value="1"/>
</dbReference>
<dbReference type="InterPro" id="IPR046985">
    <property type="entry name" value="IP5"/>
</dbReference>
<dbReference type="EMBL" id="KV442031">
    <property type="protein sequence ID" value="OAQ31086.1"/>
    <property type="molecule type" value="Genomic_DNA"/>
</dbReference>
<feature type="compositionally biased region" description="Acidic residues" evidence="1">
    <location>
        <begin position="141"/>
        <end position="150"/>
    </location>
</feature>
<keyword evidence="2" id="KW-0732">Signal</keyword>
<feature type="compositionally biased region" description="Polar residues" evidence="1">
    <location>
        <begin position="592"/>
        <end position="608"/>
    </location>
</feature>
<dbReference type="AlphaFoldDB" id="A0A197K314"/>
<evidence type="ECO:0000256" key="2">
    <source>
        <dbReference type="SAM" id="SignalP"/>
    </source>
</evidence>
<feature type="region of interest" description="Disordered" evidence="1">
    <location>
        <begin position="175"/>
        <end position="230"/>
    </location>
</feature>
<accession>A0A197K314</accession>
<dbReference type="SMART" id="SM00128">
    <property type="entry name" value="IPPc"/>
    <property type="match status" value="1"/>
</dbReference>
<feature type="compositionally biased region" description="Low complexity" evidence="1">
    <location>
        <begin position="280"/>
        <end position="303"/>
    </location>
</feature>
<feature type="compositionally biased region" description="Low complexity" evidence="1">
    <location>
        <begin position="14"/>
        <end position="104"/>
    </location>
</feature>
<evidence type="ECO:0000313" key="4">
    <source>
        <dbReference type="EMBL" id="OAQ31086.1"/>
    </source>
</evidence>
<feature type="compositionally biased region" description="Low complexity" evidence="1">
    <location>
        <begin position="339"/>
        <end position="357"/>
    </location>
</feature>
<dbReference type="PANTHER" id="PTHR11200:SF275">
    <property type="entry name" value="LD06095P"/>
    <property type="match status" value="1"/>
</dbReference>
<feature type="region of interest" description="Disordered" evidence="1">
    <location>
        <begin position="262"/>
        <end position="415"/>
    </location>
</feature>
<proteinExistence type="predicted"/>
<dbReference type="InterPro" id="IPR000300">
    <property type="entry name" value="IPPc"/>
</dbReference>
<dbReference type="Proteomes" id="UP000078512">
    <property type="component" value="Unassembled WGS sequence"/>
</dbReference>
<sequence length="809" mass="87738">METWVSPITKWLLPSTAVTTATADPTTPSPSSSTSSSSSTTITTDPTTGAAPTATFPDPTTELPLPQPQLIPATPATATAALGSSSSITNLHSNSSNNGKNDNSLGEAGEGHVDASPCFLKETQTHAGKSHPFKHQLADSDSTDLDETDDLDSRRVSLPGIVRVIQWVLSGSKRDEVRKATTNDSTWTSDKDQDSDDSSQETRAAKHRRRKRRQSAKSMPAIPPRPTISKTRLKVFVGTWNMMGQMPNIRDGLTGFLDIEQKQEQQEHQHQHQQSSLDPNLRSSPSPIASSNPSSNPPNLEKPLPQPPHPTTYPLDQALTSSGLLAPGPPISTAHSNRSATESTTSTLTPSPSQQSALNSDAPAPHKSKKRRASDLLKRIRHPHHGSHTDSSSTRSSSGNERQVPGITSASGSAPGILKEPFLEMNTKAPYHIIAINTQECEREIREAVLFPSKNTWEKHLQAALGPDYVMIKTETMAALHIAVFIWKPIEDLVSAVDSSTVATGIGGIVGNKGAVAISVYLGSTSLLFVNAHLTANQGNTQARNSDYKRIIQELQLNEAPKRQARGWHFKGDMKLRRHYDYPPVYHPKPGVNNNNGKAKASSTTNLLDPNRSPVAKAASSSAISLVHPQQLQAKGPQPPQQELCSDVTDQFDYTFWAGDLNYRVDLSREAADECLQKGDLETMLAHDQLSIQKAAGAIFDGFVEAPITFKPTYKFDPLVLVPTDANNRPLRRNWTRTLQGRPLSMLHLHETEAPIPLPTSAPMGSLLYRMENSKSCPSLLLDEHGQGPRGVGVQVVSDGIVILLVGCR</sequence>
<name>A0A197K314_9FUNG</name>
<feature type="region of interest" description="Disordered" evidence="1">
    <location>
        <begin position="125"/>
        <end position="151"/>
    </location>
</feature>
<feature type="domain" description="Inositol polyphosphate-related phosphatase" evidence="3">
    <location>
        <begin position="410"/>
        <end position="764"/>
    </location>
</feature>
<dbReference type="SUPFAM" id="SSF56219">
    <property type="entry name" value="DNase I-like"/>
    <property type="match status" value="1"/>
</dbReference>
<dbReference type="GO" id="GO:0004439">
    <property type="term" value="F:phosphatidylinositol-4,5-bisphosphate 5-phosphatase activity"/>
    <property type="evidence" value="ECO:0007669"/>
    <property type="project" value="TreeGrafter"/>
</dbReference>
<feature type="region of interest" description="Disordered" evidence="1">
    <location>
        <begin position="586"/>
        <end position="613"/>
    </location>
</feature>
<dbReference type="OrthoDB" id="405996at2759"/>
<dbReference type="PANTHER" id="PTHR11200">
    <property type="entry name" value="INOSITOL 5-PHOSPHATASE"/>
    <property type="match status" value="1"/>
</dbReference>
<dbReference type="GO" id="GO:0046856">
    <property type="term" value="P:phosphatidylinositol dephosphorylation"/>
    <property type="evidence" value="ECO:0007669"/>
    <property type="project" value="InterPro"/>
</dbReference>
<organism evidence="4 5">
    <name type="scientific">Linnemannia elongata AG-77</name>
    <dbReference type="NCBI Taxonomy" id="1314771"/>
    <lineage>
        <taxon>Eukaryota</taxon>
        <taxon>Fungi</taxon>
        <taxon>Fungi incertae sedis</taxon>
        <taxon>Mucoromycota</taxon>
        <taxon>Mortierellomycotina</taxon>
        <taxon>Mortierellomycetes</taxon>
        <taxon>Mortierellales</taxon>
        <taxon>Mortierellaceae</taxon>
        <taxon>Linnemannia</taxon>
    </lineage>
</organism>
<dbReference type="InterPro" id="IPR036691">
    <property type="entry name" value="Endo/exonu/phosph_ase_sf"/>
</dbReference>
<dbReference type="Pfam" id="PF22669">
    <property type="entry name" value="Exo_endo_phos2"/>
    <property type="match status" value="2"/>
</dbReference>
<feature type="compositionally biased region" description="Basic residues" evidence="1">
    <location>
        <begin position="205"/>
        <end position="215"/>
    </location>
</feature>
<evidence type="ECO:0000313" key="5">
    <source>
        <dbReference type="Proteomes" id="UP000078512"/>
    </source>
</evidence>
<evidence type="ECO:0000256" key="1">
    <source>
        <dbReference type="SAM" id="MobiDB-lite"/>
    </source>
</evidence>